<protein>
    <submittedName>
        <fullName evidence="2">Uncharacterized protein</fullName>
    </submittedName>
</protein>
<evidence type="ECO:0000313" key="3">
    <source>
        <dbReference type="Proteomes" id="UP001524586"/>
    </source>
</evidence>
<proteinExistence type="predicted"/>
<evidence type="ECO:0000256" key="1">
    <source>
        <dbReference type="SAM" id="MobiDB-lite"/>
    </source>
</evidence>
<comment type="caution">
    <text evidence="2">The sequence shown here is derived from an EMBL/GenBank/DDBJ whole genome shotgun (WGS) entry which is preliminary data.</text>
</comment>
<organism evidence="2 3">
    <name type="scientific">Methylomonas rivi</name>
    <dbReference type="NCBI Taxonomy" id="2952226"/>
    <lineage>
        <taxon>Bacteria</taxon>
        <taxon>Pseudomonadati</taxon>
        <taxon>Pseudomonadota</taxon>
        <taxon>Gammaproteobacteria</taxon>
        <taxon>Methylococcales</taxon>
        <taxon>Methylococcaceae</taxon>
        <taxon>Methylomonas</taxon>
    </lineage>
</organism>
<accession>A0ABT1UAE9</accession>
<dbReference type="RefSeq" id="WP_256617237.1">
    <property type="nucleotide sequence ID" value="NZ_JANIBK010000238.1"/>
</dbReference>
<dbReference type="Proteomes" id="UP001524586">
    <property type="component" value="Unassembled WGS sequence"/>
</dbReference>
<reference evidence="2 3" key="1">
    <citation type="submission" date="2022-07" db="EMBL/GenBank/DDBJ databases">
        <title>Methylomonas rivi sp. nov., Methylomonas rosea sp. nov., Methylomonas aureus sp. nov. and Methylomonas subterranea sp. nov., four novel methanotrophs isolated from a freshwater creek and the deep terrestrial subsurface.</title>
        <authorList>
            <person name="Abin C."/>
            <person name="Sankaranarayanan K."/>
            <person name="Garner C."/>
            <person name="Sindelar R."/>
            <person name="Kotary K."/>
            <person name="Garner R."/>
            <person name="Barclay S."/>
            <person name="Lawson P."/>
            <person name="Krumholz L."/>
        </authorList>
    </citation>
    <scope>NUCLEOTIDE SEQUENCE [LARGE SCALE GENOMIC DNA]</scope>
    <source>
        <strain evidence="2 3">WSC-6</strain>
    </source>
</reference>
<gene>
    <name evidence="2" type="ORF">NP596_20450</name>
</gene>
<dbReference type="EMBL" id="JANIBK010000238">
    <property type="protein sequence ID" value="MCQ8130837.1"/>
    <property type="molecule type" value="Genomic_DNA"/>
</dbReference>
<evidence type="ECO:0000313" key="2">
    <source>
        <dbReference type="EMBL" id="MCQ8130837.1"/>
    </source>
</evidence>
<feature type="region of interest" description="Disordered" evidence="1">
    <location>
        <begin position="85"/>
        <end position="108"/>
    </location>
</feature>
<feature type="compositionally biased region" description="Pro residues" evidence="1">
    <location>
        <begin position="98"/>
        <end position="108"/>
    </location>
</feature>
<sequence>MRIYPYLHALNVFLLLKKYLSPGLPAEIFRSSVAIQGEKMDSGHLSFARSCIQPAIVRIPATVNLPFALAAAILSGAEAADLPIPSGEDMVSGTPPTDVAPPLPDGEN</sequence>
<keyword evidence="3" id="KW-1185">Reference proteome</keyword>
<name>A0ABT1UAE9_9GAMM</name>